<sequence>MSGSHNDSNISAHSGNAQNKAEVVKASLNIGSALLVAIIAALGGMAGSYLTGSKLVESTRVPALINARTICTTAVNEDEYKFREKASDFLAAVAAFDADKSLLYKANHNQLYQPAKSAITKAMSISSYSSERLSVLAVNIASSIKQLAISDMDYVISDSGAYKKLSSSMEEWPEAYNEYMKTFDVKRASCNSDAISYKSEK</sequence>
<evidence type="ECO:0000256" key="1">
    <source>
        <dbReference type="SAM" id="Phobius"/>
    </source>
</evidence>
<dbReference type="Proteomes" id="UP000291424">
    <property type="component" value="Unassembled WGS sequence"/>
</dbReference>
<evidence type="ECO:0000313" key="2">
    <source>
        <dbReference type="EMBL" id="TCB92501.1"/>
    </source>
</evidence>
<dbReference type="RefSeq" id="WP_124982910.1">
    <property type="nucleotide sequence ID" value="NZ_SJOO01000004.1"/>
</dbReference>
<proteinExistence type="predicted"/>
<gene>
    <name evidence="2" type="ORF">E0L20_11790</name>
</gene>
<reference evidence="2 3" key="1">
    <citation type="submission" date="2019-02" db="EMBL/GenBank/DDBJ databases">
        <title>The draft genome of Enterobacter spp. strains.</title>
        <authorList>
            <person name="Wang C."/>
            <person name="Feng Y."/>
            <person name="Zong Z."/>
        </authorList>
    </citation>
    <scope>NUCLEOTIDE SEQUENCE [LARGE SCALE GENOMIC DNA]</scope>
    <source>
        <strain evidence="2 3">WCHEW120002</strain>
    </source>
</reference>
<evidence type="ECO:0000313" key="3">
    <source>
        <dbReference type="Proteomes" id="UP000291424"/>
    </source>
</evidence>
<dbReference type="AlphaFoldDB" id="A0A4R0GBR0"/>
<organism evidence="2 3">
    <name type="scientific">Enterobacter wuhouensis</name>
    <dbReference type="NCBI Taxonomy" id="2529381"/>
    <lineage>
        <taxon>Bacteria</taxon>
        <taxon>Pseudomonadati</taxon>
        <taxon>Pseudomonadota</taxon>
        <taxon>Gammaproteobacteria</taxon>
        <taxon>Enterobacterales</taxon>
        <taxon>Enterobacteriaceae</taxon>
        <taxon>Enterobacter</taxon>
    </lineage>
</organism>
<protein>
    <recommendedName>
        <fullName evidence="4">Chemotaxis methyl-accepting receptor HlyB-like 4HB MCP domain-containing protein</fullName>
    </recommendedName>
</protein>
<comment type="caution">
    <text evidence="2">The sequence shown here is derived from an EMBL/GenBank/DDBJ whole genome shotgun (WGS) entry which is preliminary data.</text>
</comment>
<evidence type="ECO:0008006" key="4">
    <source>
        <dbReference type="Google" id="ProtNLM"/>
    </source>
</evidence>
<keyword evidence="1" id="KW-0472">Membrane</keyword>
<keyword evidence="1" id="KW-0812">Transmembrane</keyword>
<accession>A0A4R0GBR0</accession>
<name>A0A4R0GBR0_9ENTR</name>
<feature type="transmembrane region" description="Helical" evidence="1">
    <location>
        <begin position="30"/>
        <end position="50"/>
    </location>
</feature>
<dbReference type="EMBL" id="SJOO01000004">
    <property type="protein sequence ID" value="TCB92501.1"/>
    <property type="molecule type" value="Genomic_DNA"/>
</dbReference>
<keyword evidence="1" id="KW-1133">Transmembrane helix</keyword>